<proteinExistence type="predicted"/>
<dbReference type="EMBL" id="CP036275">
    <property type="protein sequence ID" value="QDU39485.1"/>
    <property type="molecule type" value="Genomic_DNA"/>
</dbReference>
<dbReference type="KEGG" id="mri:Mal4_38300"/>
<keyword evidence="3" id="KW-1185">Reference proteome</keyword>
<gene>
    <name evidence="2" type="ORF">Mal4_38300</name>
</gene>
<reference evidence="2 3" key="1">
    <citation type="submission" date="2019-02" db="EMBL/GenBank/DDBJ databases">
        <title>Deep-cultivation of Planctomycetes and their phenomic and genomic characterization uncovers novel biology.</title>
        <authorList>
            <person name="Wiegand S."/>
            <person name="Jogler M."/>
            <person name="Boedeker C."/>
            <person name="Pinto D."/>
            <person name="Vollmers J."/>
            <person name="Rivas-Marin E."/>
            <person name="Kohn T."/>
            <person name="Peeters S.H."/>
            <person name="Heuer A."/>
            <person name="Rast P."/>
            <person name="Oberbeckmann S."/>
            <person name="Bunk B."/>
            <person name="Jeske O."/>
            <person name="Meyerdierks A."/>
            <person name="Storesund J.E."/>
            <person name="Kallscheuer N."/>
            <person name="Luecker S."/>
            <person name="Lage O.M."/>
            <person name="Pohl T."/>
            <person name="Merkel B.J."/>
            <person name="Hornburger P."/>
            <person name="Mueller R.-W."/>
            <person name="Bruemmer F."/>
            <person name="Labrenz M."/>
            <person name="Spormann A.M."/>
            <person name="Op den Camp H."/>
            <person name="Overmann J."/>
            <person name="Amann R."/>
            <person name="Jetten M.S.M."/>
            <person name="Mascher T."/>
            <person name="Medema M.H."/>
            <person name="Devos D.P."/>
            <person name="Kaster A.-K."/>
            <person name="Ovreas L."/>
            <person name="Rohde M."/>
            <person name="Galperin M.Y."/>
            <person name="Jogler C."/>
        </authorList>
    </citation>
    <scope>NUCLEOTIDE SEQUENCE [LARGE SCALE GENOMIC DNA]</scope>
    <source>
        <strain evidence="2 3">Mal4</strain>
    </source>
</reference>
<sequence length="177" mass="19813">MNARYSTTITAAALSITCGLTLPSTVCCDDPADAPAERVSRAEARRQARLLHETIHSTLQRVHHEFYREDEGLPIPAAVIEDTFDDLEETQQVKLRWLVVEGQAMNTDHVAQNEFEKAAVKALESGREEYEWIEGNMYRRAGAISLTNACLKCHVPDRKTTENRTAGLIVGIPIHKE</sequence>
<evidence type="ECO:0000313" key="2">
    <source>
        <dbReference type="EMBL" id="QDU39485.1"/>
    </source>
</evidence>
<dbReference type="Pfam" id="PF11845">
    <property type="entry name" value="Tll0287-like"/>
    <property type="match status" value="1"/>
</dbReference>
<dbReference type="OrthoDB" id="268788at2"/>
<evidence type="ECO:0000313" key="3">
    <source>
        <dbReference type="Proteomes" id="UP000320496"/>
    </source>
</evidence>
<name>A0A517ZAH1_9PLAN</name>
<dbReference type="RefSeq" id="WP_145370664.1">
    <property type="nucleotide sequence ID" value="NZ_CP036275.1"/>
</dbReference>
<dbReference type="Proteomes" id="UP000320496">
    <property type="component" value="Chromosome"/>
</dbReference>
<evidence type="ECO:0000259" key="1">
    <source>
        <dbReference type="Pfam" id="PF11845"/>
    </source>
</evidence>
<protein>
    <recommendedName>
        <fullName evidence="1">Tll0287-like domain-containing protein</fullName>
    </recommendedName>
</protein>
<dbReference type="AlphaFoldDB" id="A0A517ZAH1"/>
<feature type="domain" description="Tll0287-like" evidence="1">
    <location>
        <begin position="40"/>
        <end position="158"/>
    </location>
</feature>
<dbReference type="InterPro" id="IPR021796">
    <property type="entry name" value="Tll0287-like_dom"/>
</dbReference>
<accession>A0A517ZAH1</accession>
<organism evidence="2 3">
    <name type="scientific">Maioricimonas rarisocia</name>
    <dbReference type="NCBI Taxonomy" id="2528026"/>
    <lineage>
        <taxon>Bacteria</taxon>
        <taxon>Pseudomonadati</taxon>
        <taxon>Planctomycetota</taxon>
        <taxon>Planctomycetia</taxon>
        <taxon>Planctomycetales</taxon>
        <taxon>Planctomycetaceae</taxon>
        <taxon>Maioricimonas</taxon>
    </lineage>
</organism>